<keyword evidence="2 6" id="KW-0812">Transmembrane</keyword>
<feature type="region of interest" description="Disordered" evidence="5">
    <location>
        <begin position="184"/>
        <end position="220"/>
    </location>
</feature>
<feature type="compositionally biased region" description="Polar residues" evidence="5">
    <location>
        <begin position="186"/>
        <end position="214"/>
    </location>
</feature>
<keyword evidence="4 6" id="KW-0472">Membrane</keyword>
<comment type="subcellular location">
    <subcellularLocation>
        <location evidence="1">Endomembrane system</location>
        <topology evidence="1">Multi-pass membrane protein</topology>
    </subcellularLocation>
</comment>
<proteinExistence type="predicted"/>
<dbReference type="OrthoDB" id="5559995at2759"/>
<dbReference type="Proteomes" id="UP000193922">
    <property type="component" value="Unassembled WGS sequence"/>
</dbReference>
<protein>
    <recommendedName>
        <fullName evidence="7">DUF202 domain-containing protein</fullName>
    </recommendedName>
</protein>
<feature type="compositionally biased region" description="Polar residues" evidence="5">
    <location>
        <begin position="12"/>
        <end position="23"/>
    </location>
</feature>
<keyword evidence="3 6" id="KW-1133">Transmembrane helix</keyword>
<gene>
    <name evidence="8" type="ORF">DL89DRAFT_292308</name>
</gene>
<name>A0A1Y1WBE4_9FUNG</name>
<dbReference type="Gene3D" id="2.60.40.640">
    <property type="match status" value="1"/>
</dbReference>
<feature type="region of interest" description="Disordered" evidence="5">
    <location>
        <begin position="1"/>
        <end position="23"/>
    </location>
</feature>
<evidence type="ECO:0000313" key="9">
    <source>
        <dbReference type="Proteomes" id="UP000193922"/>
    </source>
</evidence>
<comment type="caution">
    <text evidence="8">The sequence shown here is derived from an EMBL/GenBank/DDBJ whole genome shotgun (WGS) entry which is preliminary data.</text>
</comment>
<evidence type="ECO:0000313" key="8">
    <source>
        <dbReference type="EMBL" id="ORX70685.1"/>
    </source>
</evidence>
<evidence type="ECO:0000256" key="5">
    <source>
        <dbReference type="SAM" id="MobiDB-lite"/>
    </source>
</evidence>
<dbReference type="AlphaFoldDB" id="A0A1Y1WBE4"/>
<dbReference type="InterPro" id="IPR014752">
    <property type="entry name" value="Arrestin-like_C"/>
</dbReference>
<reference evidence="8 9" key="1">
    <citation type="submission" date="2016-07" db="EMBL/GenBank/DDBJ databases">
        <title>Pervasive Adenine N6-methylation of Active Genes in Fungi.</title>
        <authorList>
            <consortium name="DOE Joint Genome Institute"/>
            <person name="Mondo S.J."/>
            <person name="Dannebaum R.O."/>
            <person name="Kuo R.C."/>
            <person name="Labutti K."/>
            <person name="Haridas S."/>
            <person name="Kuo A."/>
            <person name="Salamov A."/>
            <person name="Ahrendt S.R."/>
            <person name="Lipzen A."/>
            <person name="Sullivan W."/>
            <person name="Andreopoulos W.B."/>
            <person name="Clum A."/>
            <person name="Lindquist E."/>
            <person name="Daum C."/>
            <person name="Ramamoorthy G.K."/>
            <person name="Gryganskyi A."/>
            <person name="Culley D."/>
            <person name="Magnuson J.K."/>
            <person name="James T.Y."/>
            <person name="O'Malley M.A."/>
            <person name="Stajich J.E."/>
            <person name="Spatafora J.W."/>
            <person name="Visel A."/>
            <person name="Grigoriev I.V."/>
        </authorList>
    </citation>
    <scope>NUCLEOTIDE SEQUENCE [LARGE SCALE GENOMIC DNA]</scope>
    <source>
        <strain evidence="8 9">ATCC 12442</strain>
    </source>
</reference>
<accession>A0A1Y1WBE4</accession>
<keyword evidence="9" id="KW-1185">Reference proteome</keyword>
<dbReference type="GO" id="GO:0012505">
    <property type="term" value="C:endomembrane system"/>
    <property type="evidence" value="ECO:0007669"/>
    <property type="project" value="UniProtKB-SubCell"/>
</dbReference>
<organism evidence="8 9">
    <name type="scientific">Linderina pennispora</name>
    <dbReference type="NCBI Taxonomy" id="61395"/>
    <lineage>
        <taxon>Eukaryota</taxon>
        <taxon>Fungi</taxon>
        <taxon>Fungi incertae sedis</taxon>
        <taxon>Zoopagomycota</taxon>
        <taxon>Kickxellomycotina</taxon>
        <taxon>Kickxellomycetes</taxon>
        <taxon>Kickxellales</taxon>
        <taxon>Kickxellaceae</taxon>
        <taxon>Linderina</taxon>
    </lineage>
</organism>
<feature type="transmembrane region" description="Helical" evidence="6">
    <location>
        <begin position="140"/>
        <end position="164"/>
    </location>
</feature>
<evidence type="ECO:0000256" key="2">
    <source>
        <dbReference type="ARBA" id="ARBA00022692"/>
    </source>
</evidence>
<evidence type="ECO:0000256" key="3">
    <source>
        <dbReference type="ARBA" id="ARBA00022989"/>
    </source>
</evidence>
<feature type="domain" description="DUF202" evidence="7">
    <location>
        <begin position="100"/>
        <end position="162"/>
    </location>
</feature>
<dbReference type="EMBL" id="MCFD01000005">
    <property type="protein sequence ID" value="ORX70685.1"/>
    <property type="molecule type" value="Genomic_DNA"/>
</dbReference>
<sequence length="568" mass="62020">MGMGKAAVPSAQPHSRQHPQQVTRAAVAFTPCGQGASPLAVATVATHITECELPSGSGSAFISGHSQRPAGPLVVASVVLGTGPVHAASLVVENDNSMARDQFAAERNFLSWIKLAMVMVASSAMTMTKFQQHITRFTQFADGVSVYIIVLAMLIVVVSTLHVVDSQGRLAILRRTNAGVPAGRSIFSNNNGTSSHAQSRHLSYQSTRSSTPSLTHMEDYPSSPLVAPVTPLTPTSPGTFPTQTKGGVSVFISLNHAPTLFAHPGKGCELGGNIVLESDRVIKIKSIELRFIEVEYFEFGVPRITPIPFVVWPLKYTMQLQPGSHHIPFTFLLPTSLHTTAFTKFNYSQYELKAVIKAKGFSKEIEGVRELEFFPVPRLYLTVPGKSPFATTHNLGKLDITVNLPSPFVAASSSFTVDMAFSPSTPYYYLAKIEGKFLEMIEYTRNDGTVMYKDPDRTVCTISNIAPQWRDPIPLVDNVNVSFAVDLPILMSTPPKRAFATNTSPSVMPDPVITPYILYDVNNSHLTIKHVLFYDIELWDIRGAPHHVNNSVQIRILPPLPADMAPKN</sequence>
<evidence type="ECO:0000256" key="6">
    <source>
        <dbReference type="SAM" id="Phobius"/>
    </source>
</evidence>
<dbReference type="Pfam" id="PF02656">
    <property type="entry name" value="DUF202"/>
    <property type="match status" value="1"/>
</dbReference>
<dbReference type="RefSeq" id="XP_040744264.1">
    <property type="nucleotide sequence ID" value="XM_040890287.1"/>
</dbReference>
<evidence type="ECO:0000259" key="7">
    <source>
        <dbReference type="Pfam" id="PF02656"/>
    </source>
</evidence>
<evidence type="ECO:0000256" key="4">
    <source>
        <dbReference type="ARBA" id="ARBA00023136"/>
    </source>
</evidence>
<dbReference type="InterPro" id="IPR003807">
    <property type="entry name" value="DUF202"/>
</dbReference>
<evidence type="ECO:0000256" key="1">
    <source>
        <dbReference type="ARBA" id="ARBA00004127"/>
    </source>
</evidence>
<dbReference type="GeneID" id="63806935"/>